<name>A0A942W795_9FIRM</name>
<dbReference type="Proteomes" id="UP000753219">
    <property type="component" value="Unassembled WGS sequence"/>
</dbReference>
<dbReference type="AlphaFoldDB" id="A0A942W795"/>
<reference evidence="2" key="1">
    <citation type="submission" date="2021-02" db="EMBL/GenBank/DDBJ databases">
        <title>Infant gut strain persistence is associated with maternal origin, phylogeny, and functional potential including surface adhesion and iron acquisition.</title>
        <authorList>
            <person name="Lou Y.C."/>
        </authorList>
    </citation>
    <scope>NUCLEOTIDE SEQUENCE</scope>
    <source>
        <strain evidence="2">L3_108_103G1_dasL3_108_103G1_concoct_2</strain>
    </source>
</reference>
<dbReference type="RefSeq" id="WP_278639370.1">
    <property type="nucleotide sequence ID" value="NZ_JAGZMZ010000001.1"/>
</dbReference>
<evidence type="ECO:0000313" key="3">
    <source>
        <dbReference type="Proteomes" id="UP000753219"/>
    </source>
</evidence>
<accession>A0A942W795</accession>
<gene>
    <name evidence="2" type="ORF">KHZ85_00380</name>
</gene>
<keyword evidence="1" id="KW-0812">Transmembrane</keyword>
<keyword evidence="1" id="KW-1133">Transmembrane helix</keyword>
<feature type="transmembrane region" description="Helical" evidence="1">
    <location>
        <begin position="13"/>
        <end position="34"/>
    </location>
</feature>
<protein>
    <submittedName>
        <fullName evidence="2">Uncharacterized protein</fullName>
    </submittedName>
</protein>
<keyword evidence="1" id="KW-0472">Membrane</keyword>
<organism evidence="2 3">
    <name type="scientific">Amedibacillus dolichus</name>
    <dbReference type="NCBI Taxonomy" id="31971"/>
    <lineage>
        <taxon>Bacteria</taxon>
        <taxon>Bacillati</taxon>
        <taxon>Bacillota</taxon>
        <taxon>Erysipelotrichia</taxon>
        <taxon>Erysipelotrichales</taxon>
        <taxon>Erysipelotrichaceae</taxon>
        <taxon>Amedibacillus</taxon>
    </lineage>
</organism>
<dbReference type="EMBL" id="JAGZMZ010000001">
    <property type="protein sequence ID" value="MBS4883216.1"/>
    <property type="molecule type" value="Genomic_DNA"/>
</dbReference>
<evidence type="ECO:0000313" key="2">
    <source>
        <dbReference type="EMBL" id="MBS4883216.1"/>
    </source>
</evidence>
<comment type="caution">
    <text evidence="2">The sequence shown here is derived from an EMBL/GenBank/DDBJ whole genome shotgun (WGS) entry which is preliminary data.</text>
</comment>
<sequence length="183" mass="20875">MHNFFTNFTISDWIQLFGILASLITSIIAIWISVKTLKQNSKMIEESTRPVISIYSKYSDGVLYYIIKNFGTSTAHIDKVITNFNIPKADCNMVDGNPFESLSDSTLAPMDSKICPLVSHSLKNRKFNFEIYYHSSTNKYHENFFVDGDADNPFPDTHPSADNEFKALKNISNTLHDIKKSKF</sequence>
<evidence type="ECO:0000256" key="1">
    <source>
        <dbReference type="SAM" id="Phobius"/>
    </source>
</evidence>
<proteinExistence type="predicted"/>